<dbReference type="EMBL" id="CP159218">
    <property type="protein sequence ID" value="XCG61904.1"/>
    <property type="molecule type" value="Genomic_DNA"/>
</dbReference>
<dbReference type="PROSITE" id="PS50110">
    <property type="entry name" value="RESPONSE_REGULATORY"/>
    <property type="match status" value="1"/>
</dbReference>
<dbReference type="Pfam" id="PF00072">
    <property type="entry name" value="Response_reg"/>
    <property type="match status" value="1"/>
</dbReference>
<name>A0AAU8DI80_9ACTN</name>
<evidence type="ECO:0000256" key="1">
    <source>
        <dbReference type="ARBA" id="ARBA00022553"/>
    </source>
</evidence>
<protein>
    <submittedName>
        <fullName evidence="10">Response regulator transcription factor</fullName>
    </submittedName>
</protein>
<dbReference type="GO" id="GO:0006355">
    <property type="term" value="P:regulation of DNA-templated transcription"/>
    <property type="evidence" value="ECO:0007669"/>
    <property type="project" value="InterPro"/>
</dbReference>
<organism evidence="10">
    <name type="scientific">Nakamurella sp. A5-74</name>
    <dbReference type="NCBI Taxonomy" id="3158264"/>
    <lineage>
        <taxon>Bacteria</taxon>
        <taxon>Bacillati</taxon>
        <taxon>Actinomycetota</taxon>
        <taxon>Actinomycetes</taxon>
        <taxon>Nakamurellales</taxon>
        <taxon>Nakamurellaceae</taxon>
        <taxon>Nakamurella</taxon>
    </lineage>
</organism>
<evidence type="ECO:0000259" key="9">
    <source>
        <dbReference type="PROSITE" id="PS51755"/>
    </source>
</evidence>
<evidence type="ECO:0000313" key="10">
    <source>
        <dbReference type="EMBL" id="XCG61904.1"/>
    </source>
</evidence>
<keyword evidence="5" id="KW-0804">Transcription</keyword>
<dbReference type="Gene3D" id="1.10.10.10">
    <property type="entry name" value="Winged helix-like DNA-binding domain superfamily/Winged helix DNA-binding domain"/>
    <property type="match status" value="1"/>
</dbReference>
<evidence type="ECO:0000256" key="2">
    <source>
        <dbReference type="ARBA" id="ARBA00023012"/>
    </source>
</evidence>
<dbReference type="SMART" id="SM00448">
    <property type="entry name" value="REC"/>
    <property type="match status" value="1"/>
</dbReference>
<dbReference type="RefSeq" id="WP_353647520.1">
    <property type="nucleotide sequence ID" value="NZ_CP159218.1"/>
</dbReference>
<keyword evidence="3" id="KW-0805">Transcription regulation</keyword>
<dbReference type="InterPro" id="IPR001867">
    <property type="entry name" value="OmpR/PhoB-type_DNA-bd"/>
</dbReference>
<dbReference type="PANTHER" id="PTHR48111">
    <property type="entry name" value="REGULATOR OF RPOS"/>
    <property type="match status" value="1"/>
</dbReference>
<keyword evidence="4 7" id="KW-0238">DNA-binding</keyword>
<dbReference type="GO" id="GO:0005829">
    <property type="term" value="C:cytosol"/>
    <property type="evidence" value="ECO:0007669"/>
    <property type="project" value="TreeGrafter"/>
</dbReference>
<dbReference type="InterPro" id="IPR011006">
    <property type="entry name" value="CheY-like_superfamily"/>
</dbReference>
<evidence type="ECO:0000256" key="5">
    <source>
        <dbReference type="ARBA" id="ARBA00023163"/>
    </source>
</evidence>
<sequence length="225" mass="25050">MRALVVEDEKMLAESIRRGLINAGFVVDLAHDGMFGQRLAIENPYDVIVLDIMLPGRNGYEVLRTLRGLAVWTPTLMLTAKDGEYDQTDAFELGADDYLTKPFSFPVLVARLRALVRRAAPERPVTLVLGDLRLDPNRHTVTAGDVPLSLTSREFAVLQYLLRHSENVVSKTEILDNVWDPAFDGSDNIVEVYIAHLRHKLGVVAGRPTIQTVRGMGYRLSVTPA</sequence>
<evidence type="ECO:0000259" key="8">
    <source>
        <dbReference type="PROSITE" id="PS50110"/>
    </source>
</evidence>
<dbReference type="Pfam" id="PF00486">
    <property type="entry name" value="Trans_reg_C"/>
    <property type="match status" value="1"/>
</dbReference>
<dbReference type="InterPro" id="IPR039420">
    <property type="entry name" value="WalR-like"/>
</dbReference>
<feature type="modified residue" description="4-aspartylphosphate" evidence="6">
    <location>
        <position position="51"/>
    </location>
</feature>
<evidence type="ECO:0000256" key="7">
    <source>
        <dbReference type="PROSITE-ProRule" id="PRU01091"/>
    </source>
</evidence>
<dbReference type="Gene3D" id="3.40.50.2300">
    <property type="match status" value="1"/>
</dbReference>
<dbReference type="AlphaFoldDB" id="A0AAU8DI80"/>
<dbReference type="SMART" id="SM00862">
    <property type="entry name" value="Trans_reg_C"/>
    <property type="match status" value="1"/>
</dbReference>
<dbReference type="GO" id="GO:0000156">
    <property type="term" value="F:phosphorelay response regulator activity"/>
    <property type="evidence" value="ECO:0007669"/>
    <property type="project" value="TreeGrafter"/>
</dbReference>
<feature type="DNA-binding region" description="OmpR/PhoB-type" evidence="7">
    <location>
        <begin position="124"/>
        <end position="222"/>
    </location>
</feature>
<dbReference type="CDD" id="cd00383">
    <property type="entry name" value="trans_reg_C"/>
    <property type="match status" value="1"/>
</dbReference>
<dbReference type="PROSITE" id="PS51755">
    <property type="entry name" value="OMPR_PHOB"/>
    <property type="match status" value="1"/>
</dbReference>
<dbReference type="GO" id="GO:0032993">
    <property type="term" value="C:protein-DNA complex"/>
    <property type="evidence" value="ECO:0007669"/>
    <property type="project" value="TreeGrafter"/>
</dbReference>
<keyword evidence="2" id="KW-0902">Two-component regulatory system</keyword>
<keyword evidence="1 6" id="KW-0597">Phosphoprotein</keyword>
<accession>A0AAU8DI80</accession>
<proteinExistence type="predicted"/>
<gene>
    <name evidence="10" type="ORF">ABLG96_11460</name>
</gene>
<dbReference type="SUPFAM" id="SSF52172">
    <property type="entry name" value="CheY-like"/>
    <property type="match status" value="1"/>
</dbReference>
<dbReference type="GO" id="GO:0000976">
    <property type="term" value="F:transcription cis-regulatory region binding"/>
    <property type="evidence" value="ECO:0007669"/>
    <property type="project" value="TreeGrafter"/>
</dbReference>
<evidence type="ECO:0000256" key="6">
    <source>
        <dbReference type="PROSITE-ProRule" id="PRU00169"/>
    </source>
</evidence>
<evidence type="ECO:0000256" key="3">
    <source>
        <dbReference type="ARBA" id="ARBA00023015"/>
    </source>
</evidence>
<dbReference type="InterPro" id="IPR001789">
    <property type="entry name" value="Sig_transdc_resp-reg_receiver"/>
</dbReference>
<dbReference type="InterPro" id="IPR036388">
    <property type="entry name" value="WH-like_DNA-bd_sf"/>
</dbReference>
<dbReference type="FunFam" id="1.10.10.10:FF:000005">
    <property type="entry name" value="Two-component system response regulator"/>
    <property type="match status" value="1"/>
</dbReference>
<feature type="domain" description="Response regulatory" evidence="8">
    <location>
        <begin position="2"/>
        <end position="116"/>
    </location>
</feature>
<feature type="domain" description="OmpR/PhoB-type" evidence="9">
    <location>
        <begin position="124"/>
        <end position="222"/>
    </location>
</feature>
<reference evidence="10" key="1">
    <citation type="submission" date="2024-05" db="EMBL/GenBank/DDBJ databases">
        <authorList>
            <person name="Cai S.Y."/>
            <person name="Jin L.M."/>
            <person name="Li H.R."/>
        </authorList>
    </citation>
    <scope>NUCLEOTIDE SEQUENCE</scope>
    <source>
        <strain evidence="10">A5-74</strain>
    </source>
</reference>
<evidence type="ECO:0000256" key="4">
    <source>
        <dbReference type="ARBA" id="ARBA00023125"/>
    </source>
</evidence>
<dbReference type="PANTHER" id="PTHR48111:SF36">
    <property type="entry name" value="TRANSCRIPTIONAL REGULATORY PROTEIN CUTR"/>
    <property type="match status" value="1"/>
</dbReference>